<reference evidence="1 2" key="1">
    <citation type="submission" date="2020-08" db="EMBL/GenBank/DDBJ databases">
        <title>A Genomic Blueprint of the Chicken Gut Microbiome.</title>
        <authorList>
            <person name="Gilroy R."/>
            <person name="Ravi A."/>
            <person name="Getino M."/>
            <person name="Pursley I."/>
            <person name="Horton D.L."/>
            <person name="Alikhan N.-F."/>
            <person name="Baker D."/>
            <person name="Gharbi K."/>
            <person name="Hall N."/>
            <person name="Watson M."/>
            <person name="Adriaenssens E.M."/>
            <person name="Foster-Nyarko E."/>
            <person name="Jarju S."/>
            <person name="Secka A."/>
            <person name="Antonio M."/>
            <person name="Oren A."/>
            <person name="Chaudhuri R."/>
            <person name="La Ragione R.M."/>
            <person name="Hildebrand F."/>
            <person name="Pallen M.J."/>
        </authorList>
    </citation>
    <scope>NUCLEOTIDE SEQUENCE [LARGE SCALE GENOMIC DNA]</scope>
    <source>
        <strain evidence="1 2">Sa4CUA1</strain>
    </source>
</reference>
<dbReference type="RefSeq" id="WP_191794990.1">
    <property type="nucleotide sequence ID" value="NZ_JACSQQ010000005.1"/>
</dbReference>
<organism evidence="1 2">
    <name type="scientific">Oerskovia rustica</name>
    <dbReference type="NCBI Taxonomy" id="2762237"/>
    <lineage>
        <taxon>Bacteria</taxon>
        <taxon>Bacillati</taxon>
        <taxon>Actinomycetota</taxon>
        <taxon>Actinomycetes</taxon>
        <taxon>Micrococcales</taxon>
        <taxon>Cellulomonadaceae</taxon>
        <taxon>Oerskovia</taxon>
    </lineage>
</organism>
<sequence>MATTPTGLIVPAGTDVFDPDGDLRTLAGSLDGRLIVPVANTTARDALAAAFTPSTAKPLLVYRSDAGTLECSVGGSGTTAWTKLAGPRQYAAAGQTDFATTAIDSPTAVRTLASVAFTMATTGTLRVDLDMTLRSDGQAQAWVDIYVGSTKLDSRFVDTNTLTVGAADIHGDYTVAAGSHALTVRAAKASAAGTSLRFNSGKVRLSW</sequence>
<protein>
    <submittedName>
        <fullName evidence="1">Uncharacterized protein</fullName>
    </submittedName>
</protein>
<accession>A0ABR8RQ42</accession>
<evidence type="ECO:0000313" key="2">
    <source>
        <dbReference type="Proteomes" id="UP000641803"/>
    </source>
</evidence>
<proteinExistence type="predicted"/>
<comment type="caution">
    <text evidence="1">The sequence shown here is derived from an EMBL/GenBank/DDBJ whole genome shotgun (WGS) entry which is preliminary data.</text>
</comment>
<evidence type="ECO:0000313" key="1">
    <source>
        <dbReference type="EMBL" id="MBD7949582.1"/>
    </source>
</evidence>
<dbReference type="EMBL" id="JACSQQ010000005">
    <property type="protein sequence ID" value="MBD7949582.1"/>
    <property type="molecule type" value="Genomic_DNA"/>
</dbReference>
<name>A0ABR8RQ42_9CELL</name>
<dbReference type="Proteomes" id="UP000641803">
    <property type="component" value="Unassembled WGS sequence"/>
</dbReference>
<gene>
    <name evidence="1" type="ORF">H9652_04055</name>
</gene>
<keyword evidence="2" id="KW-1185">Reference proteome</keyword>